<dbReference type="Pfam" id="PF00497">
    <property type="entry name" value="SBP_bac_3"/>
    <property type="match status" value="1"/>
</dbReference>
<accession>A0AA96GAJ4</accession>
<evidence type="ECO:0000313" key="2">
    <source>
        <dbReference type="EMBL" id="WNM56620.1"/>
    </source>
</evidence>
<dbReference type="SUPFAM" id="SSF53850">
    <property type="entry name" value="Periplasmic binding protein-like II"/>
    <property type="match status" value="1"/>
</dbReference>
<gene>
    <name evidence="2" type="ORF">PP769_11595</name>
</gene>
<protein>
    <submittedName>
        <fullName evidence="2">Transporter substrate-binding domain-containing protein</fullName>
    </submittedName>
</protein>
<dbReference type="AlphaFoldDB" id="A0AA96GAJ4"/>
<dbReference type="InterPro" id="IPR001638">
    <property type="entry name" value="Solute-binding_3/MltF_N"/>
</dbReference>
<sequence length="165" mass="18703">MMNHLYVVFVCLSCTLIGCDEFPKDTHHTLQHIQSRGVLRIGAIDQAPWAYREEGVAKGIEIKLAVAFARSLGAEPQVEFLSEADATEYLRQHQIDLMVGGLTNASPRKDELGLTRNYFQTGDEQTYEHVLAVPKGENGFLVRLETFLKQQQDRIQQLWEAESRA</sequence>
<evidence type="ECO:0000259" key="1">
    <source>
        <dbReference type="Pfam" id="PF00497"/>
    </source>
</evidence>
<keyword evidence="3" id="KW-1185">Reference proteome</keyword>
<dbReference type="RefSeq" id="WP_312640220.1">
    <property type="nucleotide sequence ID" value="NZ_CP116967.1"/>
</dbReference>
<dbReference type="EMBL" id="CP116967">
    <property type="protein sequence ID" value="WNM56620.1"/>
    <property type="molecule type" value="Genomic_DNA"/>
</dbReference>
<reference evidence="2 3" key="1">
    <citation type="submission" date="2023-01" db="EMBL/GenBank/DDBJ databases">
        <title>Cultivation and genomic characterization of new, ubiquitous marine nitrite-oxidizing bacteria from the Nitrospirales.</title>
        <authorList>
            <person name="Mueller A.J."/>
            <person name="Daebeler A."/>
            <person name="Herbold C.W."/>
            <person name="Kirkegaard R.H."/>
            <person name="Daims H."/>
        </authorList>
    </citation>
    <scope>NUCLEOTIDE SEQUENCE [LARGE SCALE GENOMIC DNA]</scope>
    <source>
        <strain evidence="2 3">VA</strain>
    </source>
</reference>
<name>A0AA96GAJ4_9BACT</name>
<dbReference type="KEGG" id="nall:PP769_11595"/>
<organism evidence="2 3">
    <name type="scientific">Candidatus Nitrospira allomarina</name>
    <dbReference type="NCBI Taxonomy" id="3020900"/>
    <lineage>
        <taxon>Bacteria</taxon>
        <taxon>Pseudomonadati</taxon>
        <taxon>Nitrospirota</taxon>
        <taxon>Nitrospiria</taxon>
        <taxon>Nitrospirales</taxon>
        <taxon>Nitrospiraceae</taxon>
        <taxon>Nitrospira</taxon>
    </lineage>
</organism>
<evidence type="ECO:0000313" key="3">
    <source>
        <dbReference type="Proteomes" id="UP001302719"/>
    </source>
</evidence>
<dbReference type="Gene3D" id="3.40.190.10">
    <property type="entry name" value="Periplasmic binding protein-like II"/>
    <property type="match status" value="1"/>
</dbReference>
<dbReference type="Proteomes" id="UP001302719">
    <property type="component" value="Chromosome"/>
</dbReference>
<proteinExistence type="predicted"/>
<feature type="domain" description="Solute-binding protein family 3/N-terminal" evidence="1">
    <location>
        <begin position="40"/>
        <end position="151"/>
    </location>
</feature>